<dbReference type="STRING" id="28094.SAMN06295900_11211"/>
<gene>
    <name evidence="9" type="ORF">SAMN06295900_11211</name>
</gene>
<dbReference type="Gene3D" id="1.20.1640.10">
    <property type="entry name" value="Multidrug efflux transporter AcrB transmembrane domain"/>
    <property type="match status" value="2"/>
</dbReference>
<dbReference type="SUPFAM" id="SSF82866">
    <property type="entry name" value="Multidrug efflux transporter AcrB transmembrane domain"/>
    <property type="match status" value="2"/>
</dbReference>
<evidence type="ECO:0000256" key="6">
    <source>
        <dbReference type="ARBA" id="ARBA00022989"/>
    </source>
</evidence>
<dbReference type="InterPro" id="IPR027463">
    <property type="entry name" value="AcrB_DN_DC_subdom"/>
</dbReference>
<proteinExistence type="predicted"/>
<evidence type="ECO:0000313" key="9">
    <source>
        <dbReference type="EMBL" id="SMF59660.1"/>
    </source>
</evidence>
<dbReference type="InterPro" id="IPR001036">
    <property type="entry name" value="Acrflvin-R"/>
</dbReference>
<sequence>MNLCAPFIRRPIGTLLFAIGVALFGIVAYRLLPVAALPSVDFPVIMVSAQLAGADADTVAKTVTAPLERAFGSIAGLEQVTSQSSQGSSQIVLQFDLDRDIDGAVRDVQAAINAARSALPTDMTQTPTYRKFNPSAMPVMILSLTSDTMTVPRMYDYASSVLQQKLLQTPGVGDVTVGGGASPAVRMELNPDQLSHYGVSLEAVRTAIVDANANAPKGALSAGGQHYVIGANDQMMTAAGYASLVVRAHEGTIVRVSDVGHVVESSTDLRNYGLSNGKQAVLLIVSKEPNGNVIEMVDAIRQTLPALQASLPAGVRLGVVLDGTQTIRASIADVEISLLAAVVLVTIVSYVFFRDWRSTLVPAITVPLALGGTFAVMYFLGFSLNNLTLMALTISTGFVVDDAIVVVENIMRHLDEGKSPLEAALDGAREVGFTVLTISVSLVVVFTPLIFMSGIVGRLFREFSISLAVAILMSMIVSLTLAPTLCRLLLKREPSGAAHANRAEEALKRAYGRTLRWGLRHPRLMLTLTIGLVFANAGVAALMPKTFFPSQDTGRLMGQLQAAQTISFQAMKTKFDEFNRRVLANPDVAAVSGYVGGRNAISSSMIFVTLKPLSQRTHTAEQVIADIDRRTADIPGAHLYLQSSQDLMFGARQSAAQFQYTVKAEDQAVLDTWVPRILARFRSLPQLRDVNTDVQGASLSTKVDIDRDTAARLQVAVSSIDDTLNDAFSQRQIATLYGPANQYYVVMEVAPRYWQDPKTLDTLYVPATAASASSSSSSSSSAGTTLVPLSALARRVPARTQTTVAHDGQFPAVTISYNLNEGVSMSDANEAIDRAVKSMNLPNAIVPSFAGASGQLGQSGGSELMLVLGALVAVYIALGILYENLVHPLTIISTLPSAGLGALLALHAFGFELSIIALIGIVLLIGIVKKNAIMLVDFAVSYEQAFGASAEDSIFNACMTRFRPITMTTIAAVLGAVPLVAGSGYGHELRQPLGVAIIGGLFVSQMITLYTTPVIYFWLDRLKRAKRGTEGIA</sequence>
<name>A0A1X7FVX2_TRICW</name>
<keyword evidence="2" id="KW-0813">Transport</keyword>
<dbReference type="OrthoDB" id="8764373at2"/>
<evidence type="ECO:0000256" key="3">
    <source>
        <dbReference type="ARBA" id="ARBA00022475"/>
    </source>
</evidence>
<feature type="transmembrane region" description="Helical" evidence="8">
    <location>
        <begin position="12"/>
        <end position="32"/>
    </location>
</feature>
<keyword evidence="5 8" id="KW-0812">Transmembrane</keyword>
<feature type="transmembrane region" description="Helical" evidence="8">
    <location>
        <begin position="463"/>
        <end position="482"/>
    </location>
</feature>
<dbReference type="AlphaFoldDB" id="A0A1X7FVX2"/>
<keyword evidence="4" id="KW-0997">Cell inner membrane</keyword>
<keyword evidence="6 8" id="KW-1133">Transmembrane helix</keyword>
<dbReference type="Gene3D" id="3.30.2090.10">
    <property type="entry name" value="Multidrug efflux transporter AcrB TolC docking domain, DN and DC subdomains"/>
    <property type="match status" value="2"/>
</dbReference>
<dbReference type="Gene3D" id="3.30.70.1320">
    <property type="entry name" value="Multidrug efflux transporter AcrB pore domain like"/>
    <property type="match status" value="1"/>
</dbReference>
<feature type="transmembrane region" description="Helical" evidence="8">
    <location>
        <begin position="336"/>
        <end position="353"/>
    </location>
</feature>
<dbReference type="FunFam" id="1.20.1640.10:FF:000001">
    <property type="entry name" value="Efflux pump membrane transporter"/>
    <property type="match status" value="1"/>
</dbReference>
<feature type="transmembrane region" description="Helical" evidence="8">
    <location>
        <begin position="360"/>
        <end position="381"/>
    </location>
</feature>
<dbReference type="GeneID" id="95551880"/>
<evidence type="ECO:0000256" key="8">
    <source>
        <dbReference type="SAM" id="Phobius"/>
    </source>
</evidence>
<dbReference type="PRINTS" id="PR00702">
    <property type="entry name" value="ACRIFLAVINRP"/>
</dbReference>
<feature type="transmembrane region" description="Helical" evidence="8">
    <location>
        <begin position="965"/>
        <end position="987"/>
    </location>
</feature>
<dbReference type="FunFam" id="3.30.70.1430:FF:000001">
    <property type="entry name" value="Efflux pump membrane transporter"/>
    <property type="match status" value="1"/>
</dbReference>
<feature type="transmembrane region" description="Helical" evidence="8">
    <location>
        <begin position="431"/>
        <end position="451"/>
    </location>
</feature>
<comment type="subcellular location">
    <subcellularLocation>
        <location evidence="1">Cell inner membrane</location>
        <topology evidence="1">Multi-pass membrane protein</topology>
    </subcellularLocation>
</comment>
<dbReference type="Proteomes" id="UP000192911">
    <property type="component" value="Unassembled WGS sequence"/>
</dbReference>
<keyword evidence="7 8" id="KW-0472">Membrane</keyword>
<dbReference type="Gene3D" id="3.30.70.1430">
    <property type="entry name" value="Multidrug efflux transporter AcrB pore domain"/>
    <property type="match status" value="2"/>
</dbReference>
<feature type="transmembrane region" description="Helical" evidence="8">
    <location>
        <begin position="993"/>
        <end position="1019"/>
    </location>
</feature>
<dbReference type="SUPFAM" id="SSF82693">
    <property type="entry name" value="Multidrug efflux transporter AcrB pore domain, PN1, PN2, PC1 and PC2 subdomains"/>
    <property type="match status" value="3"/>
</dbReference>
<accession>A0A1X7FVX2</accession>
<protein>
    <submittedName>
        <fullName evidence="9">Multidrug efflux pump</fullName>
    </submittedName>
</protein>
<evidence type="ECO:0000256" key="2">
    <source>
        <dbReference type="ARBA" id="ARBA00022448"/>
    </source>
</evidence>
<evidence type="ECO:0000256" key="4">
    <source>
        <dbReference type="ARBA" id="ARBA00022519"/>
    </source>
</evidence>
<dbReference type="RefSeq" id="WP_085229256.1">
    <property type="nucleotide sequence ID" value="NZ_BSQD01000012.1"/>
</dbReference>
<keyword evidence="10" id="KW-1185">Reference proteome</keyword>
<dbReference type="EMBL" id="FXAH01000012">
    <property type="protein sequence ID" value="SMF59660.1"/>
    <property type="molecule type" value="Genomic_DNA"/>
</dbReference>
<dbReference type="Gene3D" id="3.30.70.1440">
    <property type="entry name" value="Multidrug efflux transporter AcrB pore domain"/>
    <property type="match status" value="1"/>
</dbReference>
<feature type="transmembrane region" description="Helical" evidence="8">
    <location>
        <begin position="864"/>
        <end position="882"/>
    </location>
</feature>
<evidence type="ECO:0000256" key="5">
    <source>
        <dbReference type="ARBA" id="ARBA00022692"/>
    </source>
</evidence>
<evidence type="ECO:0000256" key="1">
    <source>
        <dbReference type="ARBA" id="ARBA00004429"/>
    </source>
</evidence>
<feature type="transmembrane region" description="Helical" evidence="8">
    <location>
        <begin position="902"/>
        <end position="928"/>
    </location>
</feature>
<organism evidence="9 10">
    <name type="scientific">Trinickia caryophylli</name>
    <name type="common">Paraburkholderia caryophylli</name>
    <dbReference type="NCBI Taxonomy" id="28094"/>
    <lineage>
        <taxon>Bacteria</taxon>
        <taxon>Pseudomonadati</taxon>
        <taxon>Pseudomonadota</taxon>
        <taxon>Betaproteobacteria</taxon>
        <taxon>Burkholderiales</taxon>
        <taxon>Burkholderiaceae</taxon>
        <taxon>Trinickia</taxon>
    </lineage>
</organism>
<evidence type="ECO:0000256" key="7">
    <source>
        <dbReference type="ARBA" id="ARBA00023136"/>
    </source>
</evidence>
<reference evidence="10" key="1">
    <citation type="submission" date="2017-04" db="EMBL/GenBank/DDBJ databases">
        <authorList>
            <person name="Varghese N."/>
            <person name="Submissions S."/>
        </authorList>
    </citation>
    <scope>NUCLEOTIDE SEQUENCE [LARGE SCALE GENOMIC DNA]</scope>
    <source>
        <strain evidence="10">Ballard 720</strain>
    </source>
</reference>
<evidence type="ECO:0000313" key="10">
    <source>
        <dbReference type="Proteomes" id="UP000192911"/>
    </source>
</evidence>
<dbReference type="GO" id="GO:0005886">
    <property type="term" value="C:plasma membrane"/>
    <property type="evidence" value="ECO:0007669"/>
    <property type="project" value="UniProtKB-SubCell"/>
</dbReference>
<dbReference type="PANTHER" id="PTHR32063:SF34">
    <property type="entry name" value="MULTIDRUG RESISTANCE PROTEIN MDTC"/>
    <property type="match status" value="1"/>
</dbReference>
<dbReference type="GO" id="GO:0042910">
    <property type="term" value="F:xenobiotic transmembrane transporter activity"/>
    <property type="evidence" value="ECO:0007669"/>
    <property type="project" value="TreeGrafter"/>
</dbReference>
<dbReference type="PANTHER" id="PTHR32063">
    <property type="match status" value="1"/>
</dbReference>
<dbReference type="Pfam" id="PF00873">
    <property type="entry name" value="ACR_tran"/>
    <property type="match status" value="1"/>
</dbReference>
<feature type="transmembrane region" description="Helical" evidence="8">
    <location>
        <begin position="524"/>
        <end position="543"/>
    </location>
</feature>
<dbReference type="SUPFAM" id="SSF82714">
    <property type="entry name" value="Multidrug efflux transporter AcrB TolC docking domain, DN and DC subdomains"/>
    <property type="match status" value="2"/>
</dbReference>
<keyword evidence="3" id="KW-1003">Cell membrane</keyword>